<comment type="catalytic activity">
    <reaction evidence="1">
        <text>Release of an N-terminal aspartate or glutamate from a peptide, with a preference for aspartate.</text>
        <dbReference type="EC" id="3.4.11.21"/>
    </reaction>
</comment>
<dbReference type="AlphaFoldDB" id="A0A915I6S4"/>
<dbReference type="GO" id="GO:0008270">
    <property type="term" value="F:zinc ion binding"/>
    <property type="evidence" value="ECO:0007669"/>
    <property type="project" value="InterPro"/>
</dbReference>
<accession>A0A915I6S4</accession>
<reference evidence="4" key="1">
    <citation type="submission" date="2022-11" db="UniProtKB">
        <authorList>
            <consortium name="WormBaseParasite"/>
        </authorList>
    </citation>
    <scope>IDENTIFICATION</scope>
</reference>
<proteinExistence type="predicted"/>
<dbReference type="PANTHER" id="PTHR28570">
    <property type="entry name" value="ASPARTYL AMINOPEPTIDASE"/>
    <property type="match status" value="1"/>
</dbReference>
<protein>
    <recommendedName>
        <fullName evidence="2">aspartyl aminopeptidase</fullName>
        <ecNumber evidence="2">3.4.11.21</ecNumber>
    </recommendedName>
</protein>
<sequence length="103" mass="11659">MHIHLLSFRSSFGRKCYVSKFIFLKKVFFKKFVVRNDMACGSTVGPILSAKLGLKTVDVGAPQLAMHSIREMSCISGVYYSKQLFSKFFDKYADVSKLFQDAA</sequence>
<dbReference type="WBParaSite" id="nRc.2.0.1.t09839-RA">
    <property type="protein sequence ID" value="nRc.2.0.1.t09839-RA"/>
    <property type="gene ID" value="nRc.2.0.1.g09839"/>
</dbReference>
<evidence type="ECO:0000313" key="3">
    <source>
        <dbReference type="Proteomes" id="UP000887565"/>
    </source>
</evidence>
<organism evidence="3 4">
    <name type="scientific">Romanomermis culicivorax</name>
    <name type="common">Nematode worm</name>
    <dbReference type="NCBI Taxonomy" id="13658"/>
    <lineage>
        <taxon>Eukaryota</taxon>
        <taxon>Metazoa</taxon>
        <taxon>Ecdysozoa</taxon>
        <taxon>Nematoda</taxon>
        <taxon>Enoplea</taxon>
        <taxon>Dorylaimia</taxon>
        <taxon>Mermithida</taxon>
        <taxon>Mermithoidea</taxon>
        <taxon>Mermithidae</taxon>
        <taxon>Romanomermis</taxon>
    </lineage>
</organism>
<dbReference type="EC" id="3.4.11.21" evidence="2"/>
<evidence type="ECO:0000256" key="1">
    <source>
        <dbReference type="ARBA" id="ARBA00001335"/>
    </source>
</evidence>
<evidence type="ECO:0000313" key="4">
    <source>
        <dbReference type="WBParaSite" id="nRc.2.0.1.t09839-RA"/>
    </source>
</evidence>
<dbReference type="SUPFAM" id="SSF53187">
    <property type="entry name" value="Zn-dependent exopeptidases"/>
    <property type="match status" value="1"/>
</dbReference>
<dbReference type="GO" id="GO:0006508">
    <property type="term" value="P:proteolysis"/>
    <property type="evidence" value="ECO:0007669"/>
    <property type="project" value="InterPro"/>
</dbReference>
<dbReference type="GO" id="GO:0004177">
    <property type="term" value="F:aminopeptidase activity"/>
    <property type="evidence" value="ECO:0007669"/>
    <property type="project" value="UniProtKB-EC"/>
</dbReference>
<dbReference type="Gene3D" id="3.40.630.10">
    <property type="entry name" value="Zn peptidases"/>
    <property type="match status" value="1"/>
</dbReference>
<keyword evidence="3" id="KW-1185">Reference proteome</keyword>
<dbReference type="PANTHER" id="PTHR28570:SF3">
    <property type="entry name" value="ASPARTYL AMINOPEPTIDASE"/>
    <property type="match status" value="1"/>
</dbReference>
<evidence type="ECO:0000256" key="2">
    <source>
        <dbReference type="ARBA" id="ARBA00011965"/>
    </source>
</evidence>
<dbReference type="InterPro" id="IPR001948">
    <property type="entry name" value="Peptidase_M18"/>
</dbReference>
<dbReference type="Proteomes" id="UP000887565">
    <property type="component" value="Unplaced"/>
</dbReference>
<name>A0A915I6S4_ROMCU</name>
<dbReference type="Pfam" id="PF02127">
    <property type="entry name" value="Peptidase_M18"/>
    <property type="match status" value="1"/>
</dbReference>